<dbReference type="VEuPathDB" id="MicrosporidiaDB:ECANGB1_1548"/>
<reference evidence="1 2" key="1">
    <citation type="journal article" date="2017" name="Environ. Microbiol.">
        <title>Decay of the glycolytic pathway and adaptation to intranuclear parasitism within Enterocytozoonidae microsporidia.</title>
        <authorList>
            <person name="Wiredu Boakye D."/>
            <person name="Jaroenlak P."/>
            <person name="Prachumwat A."/>
            <person name="Williams T.A."/>
            <person name="Bateman K.S."/>
            <person name="Itsathitphaisarn O."/>
            <person name="Sritunyalucksana K."/>
            <person name="Paszkiewicz K.H."/>
            <person name="Moore K.A."/>
            <person name="Stentiford G.D."/>
            <person name="Williams B.A."/>
        </authorList>
    </citation>
    <scope>NUCLEOTIDE SEQUENCE [LARGE SCALE GENOMIC DNA]</scope>
    <source>
        <strain evidence="1 2">GB1</strain>
    </source>
</reference>
<protein>
    <submittedName>
        <fullName evidence="1">Uncharacterized protein</fullName>
    </submittedName>
</protein>
<proteinExistence type="predicted"/>
<keyword evidence="2" id="KW-1185">Reference proteome</keyword>
<organism evidence="1 2">
    <name type="scientific">Enterospora canceri</name>
    <dbReference type="NCBI Taxonomy" id="1081671"/>
    <lineage>
        <taxon>Eukaryota</taxon>
        <taxon>Fungi</taxon>
        <taxon>Fungi incertae sedis</taxon>
        <taxon>Microsporidia</taxon>
        <taxon>Enterocytozoonidae</taxon>
        <taxon>Enterospora</taxon>
    </lineage>
</organism>
<name>A0A1Y1S5U5_9MICR</name>
<comment type="caution">
    <text evidence="1">The sequence shown here is derived from an EMBL/GenBank/DDBJ whole genome shotgun (WGS) entry which is preliminary data.</text>
</comment>
<sequence length="276" mass="31546">MNKEISKLKPVRYFRYATGLRSFKIYRGMLYTLSYRGFGLSKMNNSPTIHKMEKHVFTDMFVTDEYVYFTTSHSCYSSTIDSFKLEHICGIDQLSVYTTQSNRLILGNKDGIMVYNGVKQVHDYIFADKYGIVSDIKSQEDDILIGTESGKIVRVSIENRKEDVIISCGKSIIKFVTSGDLIYVLTTDLSGYEIMKITADNKVLGRLKLSEYPFGIVEYRSAILIQFEYSIAFFDDNLEPIGQKTSHIQIKQISIEKDACFIGYSCGLIEQVLLNK</sequence>
<dbReference type="Proteomes" id="UP000192639">
    <property type="component" value="Unassembled WGS sequence"/>
</dbReference>
<gene>
    <name evidence="1" type="ORF">ECANGB1_1548</name>
</gene>
<dbReference type="EMBL" id="LWDP01000048">
    <property type="protein sequence ID" value="ORD93785.1"/>
    <property type="molecule type" value="Genomic_DNA"/>
</dbReference>
<accession>A0A1Y1S5U5</accession>
<evidence type="ECO:0000313" key="1">
    <source>
        <dbReference type="EMBL" id="ORD93785.1"/>
    </source>
</evidence>
<evidence type="ECO:0000313" key="2">
    <source>
        <dbReference type="Proteomes" id="UP000192639"/>
    </source>
</evidence>
<dbReference type="AlphaFoldDB" id="A0A1Y1S5U5"/>